<feature type="transmembrane region" description="Helical" evidence="2">
    <location>
        <begin position="598"/>
        <end position="619"/>
    </location>
</feature>
<evidence type="ECO:0000313" key="4">
    <source>
        <dbReference type="Proteomes" id="UP000195570"/>
    </source>
</evidence>
<dbReference type="VEuPathDB" id="TriTrypDB:TEOVI_000505800"/>
<evidence type="ECO:0000256" key="1">
    <source>
        <dbReference type="SAM" id="MobiDB-lite"/>
    </source>
</evidence>
<dbReference type="GeneID" id="92378998"/>
<feature type="transmembrane region" description="Helical" evidence="2">
    <location>
        <begin position="572"/>
        <end position="592"/>
    </location>
</feature>
<dbReference type="AlphaFoldDB" id="A0A1G4I6Y9"/>
<comment type="caution">
    <text evidence="3">The sequence shown here is derived from an EMBL/GenBank/DDBJ whole genome shotgun (WGS) entry which is preliminary data.</text>
</comment>
<feature type="compositionally biased region" description="Basic and acidic residues" evidence="1">
    <location>
        <begin position="1"/>
        <end position="10"/>
    </location>
</feature>
<keyword evidence="4" id="KW-1185">Reference proteome</keyword>
<feature type="transmembrane region" description="Helical" evidence="2">
    <location>
        <begin position="415"/>
        <end position="433"/>
    </location>
</feature>
<feature type="transmembrane region" description="Helical" evidence="2">
    <location>
        <begin position="467"/>
        <end position="490"/>
    </location>
</feature>
<reference evidence="3" key="1">
    <citation type="submission" date="2016-09" db="EMBL/GenBank/DDBJ databases">
        <authorList>
            <person name="Hebert L."/>
            <person name="Moumen B."/>
        </authorList>
    </citation>
    <scope>NUCLEOTIDE SEQUENCE [LARGE SCALE GENOMIC DNA]</scope>
    <source>
        <strain evidence="3">OVI</strain>
    </source>
</reference>
<proteinExistence type="predicted"/>
<dbReference type="RefSeq" id="XP_067078986.1">
    <property type="nucleotide sequence ID" value="XM_067222885.1"/>
</dbReference>
<feature type="transmembrane region" description="Helical" evidence="2">
    <location>
        <begin position="440"/>
        <end position="461"/>
    </location>
</feature>
<feature type="transmembrane region" description="Helical" evidence="2">
    <location>
        <begin position="502"/>
        <end position="524"/>
    </location>
</feature>
<dbReference type="Proteomes" id="UP000195570">
    <property type="component" value="Unassembled WGS sequence"/>
</dbReference>
<feature type="transmembrane region" description="Helical" evidence="2">
    <location>
        <begin position="311"/>
        <end position="334"/>
    </location>
</feature>
<protein>
    <recommendedName>
        <fullName evidence="5">Transmembrane protein</fullName>
    </recommendedName>
</protein>
<dbReference type="EMBL" id="CZPT02000791">
    <property type="protein sequence ID" value="SCU67705.1"/>
    <property type="molecule type" value="Genomic_DNA"/>
</dbReference>
<gene>
    <name evidence="3" type="ORF">TEOVI_000505800</name>
</gene>
<sequence length="634" mass="68575">MSARESESRDGVSCVSSVVEEETTSPWRHNEIERYLPYTIGRETAYVALASPDTVSPETSISGHCSTFARATSEADGRHGVISDVYCGDGGGGSGRTGGCDVDRISYVNDCDGAEYSGVKTSSVTPVADSVRSMEYGVGYGSPLLHDTQELRVSWCYQRDDRAAGGDFTPAFTVSPVITPWQHPGNGRKERDVVKSAPLPPNCCWLWPDIREEKDGSSSYDVGWRGLKVTEGVPRVNYTDGVPDYLEPLLFRDHLPKNSLKGTEGPAEGPTPRTPGKKVKRVRFSETVVGSVSFVETHNEIQVIVESHYPWLALAGLAIAVTLFVLHWGVIAVIAGPREGIERITAVSLVDFVSSGLASLIMLLFLALLWRPGREEVDVISSCSGISRVMCVAFCGALATLSLVCMFMFTNSAVGFVCFCCCPFVGTHLYEVLKLHNVPLLSTMASILIVWAFAALVIGCFVEGDDVTFRCLWPVAIAISGGAAMCVYLFQFRSVGREVSGLFLSFVTLVTVTLMLALASYASGGFSLPTQSTQSSLFVLVMTDFSSVLFSVFFLVLYHLIYHCSSPFFSRLCVPGSFVFGGAISLLISRLLLDSVVFWPLEATGSILMMAGSALIFVAEYHQWQSAGAIAGVE</sequence>
<evidence type="ECO:0008006" key="5">
    <source>
        <dbReference type="Google" id="ProtNLM"/>
    </source>
</evidence>
<feature type="transmembrane region" description="Helical" evidence="2">
    <location>
        <begin position="389"/>
        <end position="409"/>
    </location>
</feature>
<evidence type="ECO:0000313" key="3">
    <source>
        <dbReference type="EMBL" id="SCU67705.1"/>
    </source>
</evidence>
<feature type="transmembrane region" description="Helical" evidence="2">
    <location>
        <begin position="346"/>
        <end position="369"/>
    </location>
</feature>
<accession>A0A1G4I6Y9</accession>
<feature type="transmembrane region" description="Helical" evidence="2">
    <location>
        <begin position="536"/>
        <end position="560"/>
    </location>
</feature>
<keyword evidence="2" id="KW-1133">Transmembrane helix</keyword>
<feature type="region of interest" description="Disordered" evidence="1">
    <location>
        <begin position="1"/>
        <end position="23"/>
    </location>
</feature>
<organism evidence="3 4">
    <name type="scientific">Trypanosoma equiperdum</name>
    <dbReference type="NCBI Taxonomy" id="5694"/>
    <lineage>
        <taxon>Eukaryota</taxon>
        <taxon>Discoba</taxon>
        <taxon>Euglenozoa</taxon>
        <taxon>Kinetoplastea</taxon>
        <taxon>Metakinetoplastina</taxon>
        <taxon>Trypanosomatida</taxon>
        <taxon>Trypanosomatidae</taxon>
        <taxon>Trypanosoma</taxon>
    </lineage>
</organism>
<name>A0A1G4I6Y9_TRYEQ</name>
<keyword evidence="2" id="KW-0812">Transmembrane</keyword>
<keyword evidence="2" id="KW-0472">Membrane</keyword>
<evidence type="ECO:0000256" key="2">
    <source>
        <dbReference type="SAM" id="Phobius"/>
    </source>
</evidence>